<feature type="transmembrane region" description="Helical" evidence="8">
    <location>
        <begin position="87"/>
        <end position="109"/>
    </location>
</feature>
<dbReference type="EMBL" id="LWCA01000110">
    <property type="protein sequence ID" value="OAF70791.1"/>
    <property type="molecule type" value="Genomic_DNA"/>
</dbReference>
<dbReference type="UniPathway" id="UPA00196"/>
<comment type="pathway">
    <text evidence="2">Glycolipid biosynthesis; glycosylphosphatidylinositol-anchor biosynthesis.</text>
</comment>
<dbReference type="GO" id="GO:0006506">
    <property type="term" value="P:GPI anchor biosynthetic process"/>
    <property type="evidence" value="ECO:0007669"/>
    <property type="project" value="UniProtKB-UniPathway"/>
</dbReference>
<reference evidence="9 10" key="1">
    <citation type="submission" date="2016-04" db="EMBL/GenBank/DDBJ databases">
        <title>The genome of Intoshia linei affirms orthonectids as highly simplified spiralians.</title>
        <authorList>
            <person name="Mikhailov K.V."/>
            <person name="Slusarev G.S."/>
            <person name="Nikitin M.A."/>
            <person name="Logacheva M.D."/>
            <person name="Penin A."/>
            <person name="Aleoshin V."/>
            <person name="Panchin Y.V."/>
        </authorList>
    </citation>
    <scope>NUCLEOTIDE SEQUENCE [LARGE SCALE GENOMIC DNA]</scope>
    <source>
        <strain evidence="9">Intl2013</strain>
        <tissue evidence="9">Whole animal</tissue>
    </source>
</reference>
<feature type="transmembrane region" description="Helical" evidence="8">
    <location>
        <begin position="30"/>
        <end position="50"/>
    </location>
</feature>
<protein>
    <submittedName>
        <fullName evidence="9">Uncharacterized protein</fullName>
    </submittedName>
</protein>
<comment type="caution">
    <text evidence="9">The sequence shown here is derived from an EMBL/GenBank/DDBJ whole genome shotgun (WGS) entry which is preliminary data.</text>
</comment>
<keyword evidence="3" id="KW-0337">GPI-anchor biosynthesis</keyword>
<evidence type="ECO:0000256" key="6">
    <source>
        <dbReference type="ARBA" id="ARBA00022989"/>
    </source>
</evidence>
<dbReference type="AlphaFoldDB" id="A0A177BB86"/>
<keyword evidence="10" id="KW-1185">Reference proteome</keyword>
<keyword evidence="6 8" id="KW-1133">Transmembrane helix</keyword>
<evidence type="ECO:0000256" key="1">
    <source>
        <dbReference type="ARBA" id="ARBA00004477"/>
    </source>
</evidence>
<evidence type="ECO:0000256" key="2">
    <source>
        <dbReference type="ARBA" id="ARBA00004687"/>
    </source>
</evidence>
<gene>
    <name evidence="9" type="ORF">A3Q56_01482</name>
</gene>
<evidence type="ECO:0000256" key="3">
    <source>
        <dbReference type="ARBA" id="ARBA00022502"/>
    </source>
</evidence>
<sequence>MKRDILNIFWILVDFVLIYLILYFSHQRILFYSLLTASVQLVTMIILNLNEFTKNGSKIVKSLLYIPVFHIILILFGAPFVDKFIESIGYSIVLTVLLSTYARLCQINYEKCRHILFTPFKKLEISENEIFFMLVAVFTIIGTIFGPFSLILDWSVDWNVFFIFTSEYNLV</sequence>
<dbReference type="GO" id="GO:0005789">
    <property type="term" value="C:endoplasmic reticulum membrane"/>
    <property type="evidence" value="ECO:0007669"/>
    <property type="project" value="UniProtKB-SubCell"/>
</dbReference>
<keyword evidence="5" id="KW-0256">Endoplasmic reticulum</keyword>
<feature type="transmembrane region" description="Helical" evidence="8">
    <location>
        <begin position="7"/>
        <end position="24"/>
    </location>
</feature>
<keyword evidence="7 8" id="KW-0472">Membrane</keyword>
<dbReference type="OrthoDB" id="17366at2759"/>
<evidence type="ECO:0000256" key="8">
    <source>
        <dbReference type="SAM" id="Phobius"/>
    </source>
</evidence>
<accession>A0A177BB86</accession>
<organism evidence="9 10">
    <name type="scientific">Intoshia linei</name>
    <dbReference type="NCBI Taxonomy" id="1819745"/>
    <lineage>
        <taxon>Eukaryota</taxon>
        <taxon>Metazoa</taxon>
        <taxon>Spiralia</taxon>
        <taxon>Lophotrochozoa</taxon>
        <taxon>Mesozoa</taxon>
        <taxon>Orthonectida</taxon>
        <taxon>Rhopaluridae</taxon>
        <taxon>Intoshia</taxon>
    </lineage>
</organism>
<dbReference type="Proteomes" id="UP000078046">
    <property type="component" value="Unassembled WGS sequence"/>
</dbReference>
<dbReference type="Pfam" id="PF06699">
    <property type="entry name" value="PIG-F"/>
    <property type="match status" value="1"/>
</dbReference>
<proteinExistence type="predicted"/>
<evidence type="ECO:0000256" key="4">
    <source>
        <dbReference type="ARBA" id="ARBA00022692"/>
    </source>
</evidence>
<feature type="transmembrane region" description="Helical" evidence="8">
    <location>
        <begin position="62"/>
        <end position="81"/>
    </location>
</feature>
<evidence type="ECO:0000256" key="5">
    <source>
        <dbReference type="ARBA" id="ARBA00022824"/>
    </source>
</evidence>
<name>A0A177BB86_9BILA</name>
<feature type="transmembrane region" description="Helical" evidence="8">
    <location>
        <begin position="130"/>
        <end position="152"/>
    </location>
</feature>
<evidence type="ECO:0000256" key="7">
    <source>
        <dbReference type="ARBA" id="ARBA00023136"/>
    </source>
</evidence>
<keyword evidence="4 8" id="KW-0812">Transmembrane</keyword>
<evidence type="ECO:0000313" key="10">
    <source>
        <dbReference type="Proteomes" id="UP000078046"/>
    </source>
</evidence>
<dbReference type="InterPro" id="IPR009580">
    <property type="entry name" value="GPI_biosynthesis_protein_Pig-F"/>
</dbReference>
<comment type="subcellular location">
    <subcellularLocation>
        <location evidence="1">Endoplasmic reticulum membrane</location>
        <topology evidence="1">Multi-pass membrane protein</topology>
    </subcellularLocation>
</comment>
<evidence type="ECO:0000313" key="9">
    <source>
        <dbReference type="EMBL" id="OAF70791.1"/>
    </source>
</evidence>